<feature type="transmembrane region" description="Helical" evidence="8">
    <location>
        <begin position="138"/>
        <end position="158"/>
    </location>
</feature>
<keyword evidence="6 8" id="KW-0472">Membrane</keyword>
<evidence type="ECO:0008006" key="11">
    <source>
        <dbReference type="Google" id="ProtNLM"/>
    </source>
</evidence>
<feature type="transmembrane region" description="Helical" evidence="8">
    <location>
        <begin position="249"/>
        <end position="266"/>
    </location>
</feature>
<evidence type="ECO:0000256" key="3">
    <source>
        <dbReference type="ARBA" id="ARBA00022679"/>
    </source>
</evidence>
<evidence type="ECO:0000256" key="7">
    <source>
        <dbReference type="ARBA" id="ARBA00024033"/>
    </source>
</evidence>
<keyword evidence="2" id="KW-1003">Cell membrane</keyword>
<feature type="transmembrane region" description="Helical" evidence="8">
    <location>
        <begin position="286"/>
        <end position="319"/>
    </location>
</feature>
<dbReference type="EMBL" id="BAAARV010000142">
    <property type="protein sequence ID" value="GAA2395312.1"/>
    <property type="molecule type" value="Genomic_DNA"/>
</dbReference>
<comment type="similarity">
    <text evidence="7">Belongs to the glycosyltransferase 87 family.</text>
</comment>
<evidence type="ECO:0000256" key="4">
    <source>
        <dbReference type="ARBA" id="ARBA00022692"/>
    </source>
</evidence>
<comment type="subcellular location">
    <subcellularLocation>
        <location evidence="1">Cell membrane</location>
        <topology evidence="1">Multi-pass membrane protein</topology>
    </subcellularLocation>
</comment>
<comment type="caution">
    <text evidence="9">The sequence shown here is derived from an EMBL/GenBank/DDBJ whole genome shotgun (WGS) entry which is preliminary data.</text>
</comment>
<dbReference type="InterPro" id="IPR018584">
    <property type="entry name" value="GT87"/>
</dbReference>
<keyword evidence="4 8" id="KW-0812">Transmembrane</keyword>
<dbReference type="Pfam" id="PF09594">
    <property type="entry name" value="GT87"/>
    <property type="match status" value="1"/>
</dbReference>
<gene>
    <name evidence="9" type="ORF">GCM10010170_110020</name>
</gene>
<evidence type="ECO:0000256" key="1">
    <source>
        <dbReference type="ARBA" id="ARBA00004651"/>
    </source>
</evidence>
<evidence type="ECO:0000256" key="6">
    <source>
        <dbReference type="ARBA" id="ARBA00023136"/>
    </source>
</evidence>
<keyword evidence="10" id="KW-1185">Reference proteome</keyword>
<dbReference type="Proteomes" id="UP001501444">
    <property type="component" value="Unassembled WGS sequence"/>
</dbReference>
<evidence type="ECO:0000256" key="5">
    <source>
        <dbReference type="ARBA" id="ARBA00022989"/>
    </source>
</evidence>
<evidence type="ECO:0000313" key="10">
    <source>
        <dbReference type="Proteomes" id="UP001501444"/>
    </source>
</evidence>
<feature type="transmembrane region" description="Helical" evidence="8">
    <location>
        <begin position="219"/>
        <end position="237"/>
    </location>
</feature>
<feature type="transmembrane region" description="Helical" evidence="8">
    <location>
        <begin position="54"/>
        <end position="86"/>
    </location>
</feature>
<name>A0ABP5V916_9ACTN</name>
<organism evidence="9 10">
    <name type="scientific">Dactylosporangium salmoneum</name>
    <dbReference type="NCBI Taxonomy" id="53361"/>
    <lineage>
        <taxon>Bacteria</taxon>
        <taxon>Bacillati</taxon>
        <taxon>Actinomycetota</taxon>
        <taxon>Actinomycetes</taxon>
        <taxon>Micromonosporales</taxon>
        <taxon>Micromonosporaceae</taxon>
        <taxon>Dactylosporangium</taxon>
    </lineage>
</organism>
<evidence type="ECO:0000256" key="8">
    <source>
        <dbReference type="SAM" id="Phobius"/>
    </source>
</evidence>
<feature type="transmembrane region" description="Helical" evidence="8">
    <location>
        <begin position="165"/>
        <end position="183"/>
    </location>
</feature>
<dbReference type="RefSeq" id="WP_344620786.1">
    <property type="nucleotide sequence ID" value="NZ_BAAARV010000142.1"/>
</dbReference>
<protein>
    <recommendedName>
        <fullName evidence="11">DUF2029 domain-containing protein</fullName>
    </recommendedName>
</protein>
<proteinExistence type="inferred from homology"/>
<keyword evidence="3" id="KW-0808">Transferase</keyword>
<evidence type="ECO:0000256" key="2">
    <source>
        <dbReference type="ARBA" id="ARBA00022475"/>
    </source>
</evidence>
<sequence length="329" mass="35011">MAVAALVVVSARWHGLFDLRIYHGAVRQWLHGGDLYGYREPGPVRNYGFTYPPFAALLFAPLALLPLPAAAALLTAASVAGTAALLRVRLRRVRPVLTALVVLAAVEPWRDTLSFGQVNLVLLTLVGLDLLVLRNGALAGLATAVKLTPVLFIAYLVIARRYREAAVAAGVAAAATGLAWLVAPGASARYWGGLAWQVSRVGEVGAPADQSLAGALQRLHAPEAVWPLLALAVVLFWTTRVQAAGDWEGFALTGVAMCLISPIAWVHHLVWELPAVLLLFPRRRLLGLAVVAVLALRLVWLVPALSLLTLVGIVLLAAVPHDRTSDVSP</sequence>
<accession>A0ABP5V916</accession>
<keyword evidence="5 8" id="KW-1133">Transmembrane helix</keyword>
<evidence type="ECO:0000313" key="9">
    <source>
        <dbReference type="EMBL" id="GAA2395312.1"/>
    </source>
</evidence>
<reference evidence="10" key="1">
    <citation type="journal article" date="2019" name="Int. J. Syst. Evol. Microbiol.">
        <title>The Global Catalogue of Microorganisms (GCM) 10K type strain sequencing project: providing services to taxonomists for standard genome sequencing and annotation.</title>
        <authorList>
            <consortium name="The Broad Institute Genomics Platform"/>
            <consortium name="The Broad Institute Genome Sequencing Center for Infectious Disease"/>
            <person name="Wu L."/>
            <person name="Ma J."/>
        </authorList>
    </citation>
    <scope>NUCLEOTIDE SEQUENCE [LARGE SCALE GENOMIC DNA]</scope>
    <source>
        <strain evidence="10">JCM 3272</strain>
    </source>
</reference>